<evidence type="ECO:0000313" key="2">
    <source>
        <dbReference type="EMBL" id="SCC35334.1"/>
    </source>
</evidence>
<gene>
    <name evidence="2" type="ORF">GA0061094_4217</name>
</gene>
<dbReference type="CDD" id="cd01948">
    <property type="entry name" value="EAL"/>
    <property type="match status" value="1"/>
</dbReference>
<dbReference type="RefSeq" id="WP_058299966.1">
    <property type="nucleotide sequence ID" value="NZ_FMAU01000010.1"/>
</dbReference>
<evidence type="ECO:0000313" key="3">
    <source>
        <dbReference type="Proteomes" id="UP000181997"/>
    </source>
</evidence>
<keyword evidence="3" id="KW-1185">Reference proteome</keyword>
<proteinExistence type="predicted"/>
<dbReference type="InterPro" id="IPR001633">
    <property type="entry name" value="EAL_dom"/>
</dbReference>
<dbReference type="SMART" id="SM00052">
    <property type="entry name" value="EAL"/>
    <property type="match status" value="1"/>
</dbReference>
<reference evidence="3" key="1">
    <citation type="submission" date="2016-08" db="EMBL/GenBank/DDBJ databases">
        <authorList>
            <person name="Varghese N."/>
            <person name="Submissions Spin"/>
        </authorList>
    </citation>
    <scope>NUCLEOTIDE SEQUENCE [LARGE SCALE GENOMIC DNA]</scope>
    <source>
        <strain evidence="3">SGD-1123</strain>
    </source>
</reference>
<dbReference type="InterPro" id="IPR035919">
    <property type="entry name" value="EAL_sf"/>
</dbReference>
<name>A0A0V8H6C7_9BACI</name>
<dbReference type="Gene3D" id="3.20.20.450">
    <property type="entry name" value="EAL domain"/>
    <property type="match status" value="1"/>
</dbReference>
<dbReference type="EMBL" id="FMAU01000010">
    <property type="protein sequence ID" value="SCC35334.1"/>
    <property type="molecule type" value="Genomic_DNA"/>
</dbReference>
<evidence type="ECO:0000259" key="1">
    <source>
        <dbReference type="PROSITE" id="PS50883"/>
    </source>
</evidence>
<dbReference type="GO" id="GO:0071111">
    <property type="term" value="F:cyclic-guanylate-specific phosphodiesterase activity"/>
    <property type="evidence" value="ECO:0007669"/>
    <property type="project" value="InterPro"/>
</dbReference>
<dbReference type="PANTHER" id="PTHR33121">
    <property type="entry name" value="CYCLIC DI-GMP PHOSPHODIESTERASE PDEF"/>
    <property type="match status" value="1"/>
</dbReference>
<dbReference type="AlphaFoldDB" id="A0A0V8H6C7"/>
<dbReference type="OrthoDB" id="581425at2"/>
<feature type="domain" description="EAL" evidence="1">
    <location>
        <begin position="1"/>
        <end position="236"/>
    </location>
</feature>
<dbReference type="Proteomes" id="UP000181997">
    <property type="component" value="Unassembled WGS sequence"/>
</dbReference>
<dbReference type="SUPFAM" id="SSF141868">
    <property type="entry name" value="EAL domain-like"/>
    <property type="match status" value="1"/>
</dbReference>
<protein>
    <submittedName>
        <fullName evidence="2">EAL domain, c-di-GMP-specific phosphodiesterase class I (Or its enzymatically inactive variant)</fullName>
    </submittedName>
</protein>
<dbReference type="PROSITE" id="PS50883">
    <property type="entry name" value="EAL"/>
    <property type="match status" value="1"/>
</dbReference>
<dbReference type="InterPro" id="IPR050706">
    <property type="entry name" value="Cyclic-di-GMP_PDE-like"/>
</dbReference>
<dbReference type="PANTHER" id="PTHR33121:SF76">
    <property type="entry name" value="SIGNALING PROTEIN"/>
    <property type="match status" value="1"/>
</dbReference>
<sequence>MNIFTIFQNDYIYHDYQPLFMMGHTPSVYGYEALMRNTHKENPETLFQTAMRANILYKLDTLSITKAIEGFLCHQNGSGKLFVNVYVTTLLHPSFHTYFDHLMVRYPGARGRLILELNESTPDELWQNPLLERTLKSLKRYDVLYAIDDFGQGTASIKKSIEFEPDIIKLDRYFAKELARSKRKQRFISFFQQFYGNDAIIILEGIEQEEDMLAAMELGITIGQGYFLGKPSQLLA</sequence>
<dbReference type="Pfam" id="PF00563">
    <property type="entry name" value="EAL"/>
    <property type="match status" value="1"/>
</dbReference>
<organism evidence="2 3">
    <name type="scientific">[Bacillus] enclensis</name>
    <dbReference type="NCBI Taxonomy" id="1402860"/>
    <lineage>
        <taxon>Bacteria</taxon>
        <taxon>Bacillati</taxon>
        <taxon>Bacillota</taxon>
        <taxon>Bacilli</taxon>
        <taxon>Bacillales</taxon>
        <taxon>Bacillaceae</taxon>
        <taxon>Rossellomorea</taxon>
    </lineage>
</organism>
<accession>A0A0V8H6C7</accession>